<dbReference type="PANTHER" id="PTHR24198:SF165">
    <property type="entry name" value="ANKYRIN REPEAT-CONTAINING PROTEIN-RELATED"/>
    <property type="match status" value="1"/>
</dbReference>
<accession>A0AAN6V0F5</accession>
<protein>
    <submittedName>
        <fullName evidence="5">Ankyrin repeat-containing domain protein</fullName>
    </submittedName>
</protein>
<dbReference type="RefSeq" id="XP_062635913.1">
    <property type="nucleotide sequence ID" value="XM_062784154.1"/>
</dbReference>
<feature type="repeat" description="ANK" evidence="3">
    <location>
        <begin position="202"/>
        <end position="234"/>
    </location>
</feature>
<dbReference type="EMBL" id="MU853596">
    <property type="protein sequence ID" value="KAK4142542.1"/>
    <property type="molecule type" value="Genomic_DNA"/>
</dbReference>
<dbReference type="SMART" id="SM00248">
    <property type="entry name" value="ANK"/>
    <property type="match status" value="7"/>
</dbReference>
<feature type="region of interest" description="Disordered" evidence="4">
    <location>
        <begin position="127"/>
        <end position="197"/>
    </location>
</feature>
<evidence type="ECO:0000256" key="1">
    <source>
        <dbReference type="ARBA" id="ARBA00022737"/>
    </source>
</evidence>
<reference evidence="5" key="2">
    <citation type="submission" date="2023-05" db="EMBL/GenBank/DDBJ databases">
        <authorList>
            <consortium name="Lawrence Berkeley National Laboratory"/>
            <person name="Steindorff A."/>
            <person name="Hensen N."/>
            <person name="Bonometti L."/>
            <person name="Westerberg I."/>
            <person name="Brannstrom I.O."/>
            <person name="Guillou S."/>
            <person name="Cros-Aarteil S."/>
            <person name="Calhoun S."/>
            <person name="Haridas S."/>
            <person name="Kuo A."/>
            <person name="Mondo S."/>
            <person name="Pangilinan J."/>
            <person name="Riley R."/>
            <person name="Labutti K."/>
            <person name="Andreopoulos B."/>
            <person name="Lipzen A."/>
            <person name="Chen C."/>
            <person name="Yanf M."/>
            <person name="Daum C."/>
            <person name="Ng V."/>
            <person name="Clum A."/>
            <person name="Ohm R."/>
            <person name="Martin F."/>
            <person name="Silar P."/>
            <person name="Natvig D."/>
            <person name="Lalanne C."/>
            <person name="Gautier V."/>
            <person name="Ament-Velasquez S.L."/>
            <person name="Kruys A."/>
            <person name="Hutchinson M.I."/>
            <person name="Powell A.J."/>
            <person name="Barry K."/>
            <person name="Miller A.N."/>
            <person name="Grigoriev I.V."/>
            <person name="Debuchy R."/>
            <person name="Gladieux P."/>
            <person name="Thoren M.H."/>
            <person name="Johannesson H."/>
        </authorList>
    </citation>
    <scope>NUCLEOTIDE SEQUENCE</scope>
    <source>
        <strain evidence="5">CBS 141.50</strain>
    </source>
</reference>
<evidence type="ECO:0000313" key="5">
    <source>
        <dbReference type="EMBL" id="KAK4142542.1"/>
    </source>
</evidence>
<dbReference type="Gene3D" id="1.25.40.20">
    <property type="entry name" value="Ankyrin repeat-containing domain"/>
    <property type="match status" value="2"/>
</dbReference>
<gene>
    <name evidence="5" type="ORF">C8A04DRAFT_38196</name>
</gene>
<keyword evidence="2 3" id="KW-0040">ANK repeat</keyword>
<feature type="compositionally biased region" description="Low complexity" evidence="4">
    <location>
        <begin position="148"/>
        <end position="174"/>
    </location>
</feature>
<sequence length="525" mass="56567">MASSTALPNELVVFVINGLDRVQDLAALALTNRHLYSLANVHLYKRAAQCDDARPLAWAANRGILSTLRMALAAGADPNAELVEFISTGEWEAVTATARADATAGREKTPWAMWEVNNRPWNAQGQVTAASGTHNGGVHGHNQGERGSTPSSTATTIAPSPQPASTSDQDSVVSSEEDLSEREDATPATERSPTPTPCMLARRYRAIHLAARSGHDDVLELLLRHGALVDAPSERFCACTQQYGLLNMLESPDPDAQNPLWTPLHAAICHRHTSTAKLLLAHKASPMMEPLPSLEIPGFVAAYATSPEPIHFGASALHHAAAFGLTELVTYLHTTARILPDIDILQDKNYLTPFYYAVANRRWSSTVPQLLQLGANIHCEIRMYIPYTAITPLGEACRLGHFPIADRLLALGADPSRGFIALTSGGCLTPLHMCCMRSAQAVGEPRENGDDDEERGKARMATMEKLVKGGAKTDAMDCFGDTPLSAAEKAQNVFALEALERLSLEDKEVEHTPEGKEGKVGGLLS</sequence>
<proteinExistence type="predicted"/>
<dbReference type="SUPFAM" id="SSF48403">
    <property type="entry name" value="Ankyrin repeat"/>
    <property type="match status" value="1"/>
</dbReference>
<reference evidence="5" key="1">
    <citation type="journal article" date="2023" name="Mol. Phylogenet. Evol.">
        <title>Genome-scale phylogeny and comparative genomics of the fungal order Sordariales.</title>
        <authorList>
            <person name="Hensen N."/>
            <person name="Bonometti L."/>
            <person name="Westerberg I."/>
            <person name="Brannstrom I.O."/>
            <person name="Guillou S."/>
            <person name="Cros-Aarteil S."/>
            <person name="Calhoun S."/>
            <person name="Haridas S."/>
            <person name="Kuo A."/>
            <person name="Mondo S."/>
            <person name="Pangilinan J."/>
            <person name="Riley R."/>
            <person name="LaButti K."/>
            <person name="Andreopoulos B."/>
            <person name="Lipzen A."/>
            <person name="Chen C."/>
            <person name="Yan M."/>
            <person name="Daum C."/>
            <person name="Ng V."/>
            <person name="Clum A."/>
            <person name="Steindorff A."/>
            <person name="Ohm R.A."/>
            <person name="Martin F."/>
            <person name="Silar P."/>
            <person name="Natvig D.O."/>
            <person name="Lalanne C."/>
            <person name="Gautier V."/>
            <person name="Ament-Velasquez S.L."/>
            <person name="Kruys A."/>
            <person name="Hutchinson M.I."/>
            <person name="Powell A.J."/>
            <person name="Barry K."/>
            <person name="Miller A.N."/>
            <person name="Grigoriev I.V."/>
            <person name="Debuchy R."/>
            <person name="Gladieux P."/>
            <person name="Hiltunen Thoren M."/>
            <person name="Johannesson H."/>
        </authorList>
    </citation>
    <scope>NUCLEOTIDE SEQUENCE</scope>
    <source>
        <strain evidence="5">CBS 141.50</strain>
    </source>
</reference>
<comment type="caution">
    <text evidence="5">The sequence shown here is derived from an EMBL/GenBank/DDBJ whole genome shotgun (WGS) entry which is preliminary data.</text>
</comment>
<evidence type="ECO:0000256" key="3">
    <source>
        <dbReference type="PROSITE-ProRule" id="PRU00023"/>
    </source>
</evidence>
<dbReference type="GeneID" id="87820767"/>
<evidence type="ECO:0000256" key="2">
    <source>
        <dbReference type="ARBA" id="ARBA00023043"/>
    </source>
</evidence>
<feature type="region of interest" description="Disordered" evidence="4">
    <location>
        <begin position="504"/>
        <end position="525"/>
    </location>
</feature>
<dbReference type="AlphaFoldDB" id="A0AAN6V0F5"/>
<name>A0AAN6V0F5_9PEZI</name>
<keyword evidence="1" id="KW-0677">Repeat</keyword>
<dbReference type="Proteomes" id="UP001302676">
    <property type="component" value="Unassembled WGS sequence"/>
</dbReference>
<keyword evidence="6" id="KW-1185">Reference proteome</keyword>
<dbReference type="InterPro" id="IPR002110">
    <property type="entry name" value="Ankyrin_rpt"/>
</dbReference>
<feature type="compositionally biased region" description="Basic and acidic residues" evidence="4">
    <location>
        <begin position="504"/>
        <end position="519"/>
    </location>
</feature>
<organism evidence="5 6">
    <name type="scientific">Dichotomopilus funicola</name>
    <dbReference type="NCBI Taxonomy" id="1934379"/>
    <lineage>
        <taxon>Eukaryota</taxon>
        <taxon>Fungi</taxon>
        <taxon>Dikarya</taxon>
        <taxon>Ascomycota</taxon>
        <taxon>Pezizomycotina</taxon>
        <taxon>Sordariomycetes</taxon>
        <taxon>Sordariomycetidae</taxon>
        <taxon>Sordariales</taxon>
        <taxon>Chaetomiaceae</taxon>
        <taxon>Dichotomopilus</taxon>
    </lineage>
</organism>
<dbReference type="Pfam" id="PF12796">
    <property type="entry name" value="Ank_2"/>
    <property type="match status" value="1"/>
</dbReference>
<dbReference type="PROSITE" id="PS50297">
    <property type="entry name" value="ANK_REP_REGION"/>
    <property type="match status" value="1"/>
</dbReference>
<dbReference type="PROSITE" id="PS50088">
    <property type="entry name" value="ANK_REPEAT"/>
    <property type="match status" value="1"/>
</dbReference>
<evidence type="ECO:0000313" key="6">
    <source>
        <dbReference type="Proteomes" id="UP001302676"/>
    </source>
</evidence>
<dbReference type="InterPro" id="IPR036770">
    <property type="entry name" value="Ankyrin_rpt-contain_sf"/>
</dbReference>
<dbReference type="Pfam" id="PF00023">
    <property type="entry name" value="Ank"/>
    <property type="match status" value="2"/>
</dbReference>
<evidence type="ECO:0000256" key="4">
    <source>
        <dbReference type="SAM" id="MobiDB-lite"/>
    </source>
</evidence>
<dbReference type="PANTHER" id="PTHR24198">
    <property type="entry name" value="ANKYRIN REPEAT AND PROTEIN KINASE DOMAIN-CONTAINING PROTEIN"/>
    <property type="match status" value="1"/>
</dbReference>